<keyword evidence="4" id="KW-1185">Reference proteome</keyword>
<keyword evidence="1" id="KW-0812">Transmembrane</keyword>
<evidence type="ECO:0000313" key="4">
    <source>
        <dbReference type="Proteomes" id="UP000499080"/>
    </source>
</evidence>
<reference evidence="3 4" key="1">
    <citation type="journal article" date="2019" name="Sci. Rep.">
        <title>Orb-weaving spider Araneus ventricosus genome elucidates the spidroin gene catalogue.</title>
        <authorList>
            <person name="Kono N."/>
            <person name="Nakamura H."/>
            <person name="Ohtoshi R."/>
            <person name="Moran D.A.P."/>
            <person name="Shinohara A."/>
            <person name="Yoshida Y."/>
            <person name="Fujiwara M."/>
            <person name="Mori M."/>
            <person name="Tomita M."/>
            <person name="Arakawa K."/>
        </authorList>
    </citation>
    <scope>NUCLEOTIDE SEQUENCE [LARGE SCALE GENOMIC DNA]</scope>
</reference>
<accession>A0A4Y2MKJ3</accession>
<evidence type="ECO:0000313" key="3">
    <source>
        <dbReference type="EMBL" id="GBN26934.1"/>
    </source>
</evidence>
<keyword evidence="1" id="KW-1133">Transmembrane helix</keyword>
<gene>
    <name evidence="2" type="ORF">AVEN_213415_1</name>
    <name evidence="3" type="ORF">AVEN_91427_1</name>
</gene>
<comment type="caution">
    <text evidence="3">The sequence shown here is derived from an EMBL/GenBank/DDBJ whole genome shotgun (WGS) entry which is preliminary data.</text>
</comment>
<evidence type="ECO:0000256" key="1">
    <source>
        <dbReference type="SAM" id="Phobius"/>
    </source>
</evidence>
<name>A0A4Y2MKJ3_ARAVE</name>
<keyword evidence="1" id="KW-0472">Membrane</keyword>
<dbReference type="AlphaFoldDB" id="A0A4Y2MKJ3"/>
<dbReference type="OrthoDB" id="6415195at2759"/>
<feature type="transmembrane region" description="Helical" evidence="1">
    <location>
        <begin position="25"/>
        <end position="44"/>
    </location>
</feature>
<organism evidence="3 4">
    <name type="scientific">Araneus ventricosus</name>
    <name type="common">Orbweaver spider</name>
    <name type="synonym">Epeira ventricosa</name>
    <dbReference type="NCBI Taxonomy" id="182803"/>
    <lineage>
        <taxon>Eukaryota</taxon>
        <taxon>Metazoa</taxon>
        <taxon>Ecdysozoa</taxon>
        <taxon>Arthropoda</taxon>
        <taxon>Chelicerata</taxon>
        <taxon>Arachnida</taxon>
        <taxon>Araneae</taxon>
        <taxon>Araneomorphae</taxon>
        <taxon>Entelegynae</taxon>
        <taxon>Araneoidea</taxon>
        <taxon>Araneidae</taxon>
        <taxon>Araneus</taxon>
    </lineage>
</organism>
<evidence type="ECO:0000313" key="2">
    <source>
        <dbReference type="EMBL" id="GBN26911.1"/>
    </source>
</evidence>
<sequence length="119" mass="13779">MCSSVTGWILVNDWNGTDMAWKMKSAFYCINAFVNVTATLWIASDLNITMNKFKETFHQKTHKRLLLYDTKEELYLKRDLLDEPEFVLKGCGILSFKRSTILTLLGTLITYTVLIMKTN</sequence>
<dbReference type="EMBL" id="BGPR01007444">
    <property type="protein sequence ID" value="GBN26911.1"/>
    <property type="molecule type" value="Genomic_DNA"/>
</dbReference>
<protein>
    <submittedName>
        <fullName evidence="3">Uncharacterized protein</fullName>
    </submittedName>
</protein>
<feature type="transmembrane region" description="Helical" evidence="1">
    <location>
        <begin position="99"/>
        <end position="116"/>
    </location>
</feature>
<dbReference type="EMBL" id="BGPR01007447">
    <property type="protein sequence ID" value="GBN26934.1"/>
    <property type="molecule type" value="Genomic_DNA"/>
</dbReference>
<proteinExistence type="predicted"/>
<dbReference type="Proteomes" id="UP000499080">
    <property type="component" value="Unassembled WGS sequence"/>
</dbReference>